<dbReference type="InterPro" id="IPR000160">
    <property type="entry name" value="GGDEF_dom"/>
</dbReference>
<dbReference type="PROSITE" id="PS50883">
    <property type="entry name" value="EAL"/>
    <property type="match status" value="1"/>
</dbReference>
<dbReference type="InterPro" id="IPR001633">
    <property type="entry name" value="EAL_dom"/>
</dbReference>
<name>A0A972NW13_9BURK</name>
<dbReference type="CDD" id="cd00130">
    <property type="entry name" value="PAS"/>
    <property type="match status" value="1"/>
</dbReference>
<dbReference type="Pfam" id="PF13426">
    <property type="entry name" value="PAS_9"/>
    <property type="match status" value="1"/>
</dbReference>
<dbReference type="PANTHER" id="PTHR44757:SF11">
    <property type="entry name" value="CYCLIC DI-GMP PHOSPHODIESTERASE PDER"/>
    <property type="match status" value="1"/>
</dbReference>
<dbReference type="SMART" id="SM00091">
    <property type="entry name" value="PAS"/>
    <property type="match status" value="1"/>
</dbReference>
<dbReference type="RefSeq" id="WP_172171362.1">
    <property type="nucleotide sequence ID" value="NZ_WOEZ01000178.1"/>
</dbReference>
<evidence type="ECO:0000259" key="2">
    <source>
        <dbReference type="PROSITE" id="PS50883"/>
    </source>
</evidence>
<dbReference type="InterPro" id="IPR052155">
    <property type="entry name" value="Biofilm_reg_signaling"/>
</dbReference>
<evidence type="ECO:0000313" key="5">
    <source>
        <dbReference type="Proteomes" id="UP000655523"/>
    </source>
</evidence>
<dbReference type="PROSITE" id="PS50112">
    <property type="entry name" value="PAS"/>
    <property type="match status" value="1"/>
</dbReference>
<evidence type="ECO:0000313" key="4">
    <source>
        <dbReference type="EMBL" id="NPT58670.1"/>
    </source>
</evidence>
<dbReference type="Proteomes" id="UP000655523">
    <property type="component" value="Unassembled WGS sequence"/>
</dbReference>
<dbReference type="Gene3D" id="3.20.20.450">
    <property type="entry name" value="EAL domain"/>
    <property type="match status" value="1"/>
</dbReference>
<dbReference type="InterPro" id="IPR000014">
    <property type="entry name" value="PAS"/>
</dbReference>
<accession>A0A972NW13</accession>
<dbReference type="EMBL" id="WOEZ01000178">
    <property type="protein sequence ID" value="NPT58670.1"/>
    <property type="molecule type" value="Genomic_DNA"/>
</dbReference>
<dbReference type="AlphaFoldDB" id="A0A972NW13"/>
<sequence length="657" mass="73267">MDLHDHEAITLFRATFETLSPRWQLSHDSNALELSPITGPVAAAVTLSTEQAAQIRALTGVTSSVTVDALLFEKRFRLHLVGRKVDRTRWAGTASPSINAEAIAGDLARGLSFAETVLSEVNSLVVILNRDGTIQRFNRFAEELSGLKEADVIGKNAWDLFMSDEDGSESRQNIERFFQRGEAYEVERTVKTIRGPRLFQFRNKFARTSEHPDDTFLICSGIDITEERRARDRLAELANTDTLTGLRNRNYLMDRLNALTMTQQSIERLALLFIDLDNFKRVNDSLGHRDGDQLLKQVAKRLQRVARGEQEVIRVSGDEFVIVVRGDFARFTAQELANRVVEDFELAYVLRANSYRMRGSIGVVEHVRHGDSAFDLLTRADLAMYAAKAVGKGKDISACHVYTPELSERAERGLEFYQALQYGFLRKEFALDYRDCYTVGGTARGLLASVQWNRDGAPPLEGRELFSMVESSGFGVQLGEFQLTEACRQLREWRTAGQSVQHVTLNVPYAQLVDGDLTGCVSECLREHAVEPSTLRLIVQTRLDQAAAHVLDKLETIRSTGVQILAALTADSAFPNLSKLPIDGLCIDEELVDRVPSEPVSRALVKGIVGVCTEMELSVLVHGVDRQEQFTWLTQFPGAEVQGRFVTDAFSATSSSV</sequence>
<feature type="domain" description="PAS" evidence="1">
    <location>
        <begin position="117"/>
        <end position="181"/>
    </location>
</feature>
<dbReference type="NCBIfam" id="TIGR00254">
    <property type="entry name" value="GGDEF"/>
    <property type="match status" value="1"/>
</dbReference>
<dbReference type="CDD" id="cd01949">
    <property type="entry name" value="GGDEF"/>
    <property type="match status" value="1"/>
</dbReference>
<dbReference type="Pfam" id="PF00563">
    <property type="entry name" value="EAL"/>
    <property type="match status" value="1"/>
</dbReference>
<gene>
    <name evidence="4" type="ORF">GNZ13_29970</name>
</gene>
<dbReference type="Pfam" id="PF00990">
    <property type="entry name" value="GGDEF"/>
    <property type="match status" value="1"/>
</dbReference>
<dbReference type="InterPro" id="IPR035919">
    <property type="entry name" value="EAL_sf"/>
</dbReference>
<dbReference type="SUPFAM" id="SSF55785">
    <property type="entry name" value="PYP-like sensor domain (PAS domain)"/>
    <property type="match status" value="1"/>
</dbReference>
<reference evidence="4 5" key="1">
    <citation type="submission" date="2019-11" db="EMBL/GenBank/DDBJ databases">
        <title>Metabolism of dissolved organic matter in forest soils.</title>
        <authorList>
            <person name="Cyle K.T."/>
            <person name="Wilhelm R.C."/>
            <person name="Martinez C.E."/>
        </authorList>
    </citation>
    <scope>NUCLEOTIDE SEQUENCE [LARGE SCALE GENOMIC DNA]</scope>
    <source>
        <strain evidence="4 5">5N</strain>
    </source>
</reference>
<dbReference type="NCBIfam" id="TIGR00229">
    <property type="entry name" value="sensory_box"/>
    <property type="match status" value="1"/>
</dbReference>
<dbReference type="InterPro" id="IPR035965">
    <property type="entry name" value="PAS-like_dom_sf"/>
</dbReference>
<dbReference type="SMART" id="SM00267">
    <property type="entry name" value="GGDEF"/>
    <property type="match status" value="1"/>
</dbReference>
<evidence type="ECO:0000259" key="3">
    <source>
        <dbReference type="PROSITE" id="PS50887"/>
    </source>
</evidence>
<dbReference type="SUPFAM" id="SSF55073">
    <property type="entry name" value="Nucleotide cyclase"/>
    <property type="match status" value="1"/>
</dbReference>
<evidence type="ECO:0000259" key="1">
    <source>
        <dbReference type="PROSITE" id="PS50112"/>
    </source>
</evidence>
<feature type="domain" description="GGDEF" evidence="3">
    <location>
        <begin position="267"/>
        <end position="400"/>
    </location>
</feature>
<dbReference type="PROSITE" id="PS50887">
    <property type="entry name" value="GGDEF"/>
    <property type="match status" value="1"/>
</dbReference>
<comment type="caution">
    <text evidence="4">The sequence shown here is derived from an EMBL/GenBank/DDBJ whole genome shotgun (WGS) entry which is preliminary data.</text>
</comment>
<dbReference type="SUPFAM" id="SSF141868">
    <property type="entry name" value="EAL domain-like"/>
    <property type="match status" value="1"/>
</dbReference>
<organism evidence="4 5">
    <name type="scientific">Paraburkholderia elongata</name>
    <dbReference type="NCBI Taxonomy" id="2675747"/>
    <lineage>
        <taxon>Bacteria</taxon>
        <taxon>Pseudomonadati</taxon>
        <taxon>Pseudomonadota</taxon>
        <taxon>Betaproteobacteria</taxon>
        <taxon>Burkholderiales</taxon>
        <taxon>Burkholderiaceae</taxon>
        <taxon>Paraburkholderia</taxon>
    </lineage>
</organism>
<protein>
    <submittedName>
        <fullName evidence="4">Diguanylate cyclase</fullName>
    </submittedName>
</protein>
<dbReference type="PANTHER" id="PTHR44757">
    <property type="entry name" value="DIGUANYLATE CYCLASE DGCP"/>
    <property type="match status" value="1"/>
</dbReference>
<dbReference type="CDD" id="cd01948">
    <property type="entry name" value="EAL"/>
    <property type="match status" value="1"/>
</dbReference>
<dbReference type="InterPro" id="IPR029787">
    <property type="entry name" value="Nucleotide_cyclase"/>
</dbReference>
<feature type="domain" description="EAL" evidence="2">
    <location>
        <begin position="409"/>
        <end position="657"/>
    </location>
</feature>
<keyword evidence="5" id="KW-1185">Reference proteome</keyword>
<dbReference type="SMART" id="SM00052">
    <property type="entry name" value="EAL"/>
    <property type="match status" value="1"/>
</dbReference>
<dbReference type="InterPro" id="IPR043128">
    <property type="entry name" value="Rev_trsase/Diguanyl_cyclase"/>
</dbReference>
<dbReference type="Gene3D" id="3.30.450.20">
    <property type="entry name" value="PAS domain"/>
    <property type="match status" value="1"/>
</dbReference>
<dbReference type="Gene3D" id="3.30.70.270">
    <property type="match status" value="1"/>
</dbReference>
<proteinExistence type="predicted"/>